<keyword evidence="9" id="KW-1185">Reference proteome</keyword>
<dbReference type="EMBL" id="BMAV01021829">
    <property type="protein sequence ID" value="GFY76301.1"/>
    <property type="molecule type" value="Genomic_DNA"/>
</dbReference>
<proteinExistence type="predicted"/>
<evidence type="ECO:0000256" key="3">
    <source>
        <dbReference type="ARBA" id="ARBA00023125"/>
    </source>
</evidence>
<dbReference type="GO" id="GO:0005634">
    <property type="term" value="C:nucleus"/>
    <property type="evidence" value="ECO:0007669"/>
    <property type="project" value="UniProtKB-SubCell"/>
</dbReference>
<evidence type="ECO:0000256" key="2">
    <source>
        <dbReference type="ARBA" id="ARBA00022553"/>
    </source>
</evidence>
<dbReference type="InterPro" id="IPR007309">
    <property type="entry name" value="TFIIIC_Bblock-bd"/>
</dbReference>
<dbReference type="GO" id="GO:0042791">
    <property type="term" value="P:5S class rRNA transcription by RNA polymerase III"/>
    <property type="evidence" value="ECO:0007669"/>
    <property type="project" value="TreeGrafter"/>
</dbReference>
<dbReference type="Pfam" id="PF04182">
    <property type="entry name" value="B-block_TFIIIC"/>
    <property type="match status" value="1"/>
</dbReference>
<evidence type="ECO:0000256" key="1">
    <source>
        <dbReference type="ARBA" id="ARBA00004123"/>
    </source>
</evidence>
<evidence type="ECO:0000256" key="5">
    <source>
        <dbReference type="ARBA" id="ARBA00023242"/>
    </source>
</evidence>
<evidence type="ECO:0000313" key="9">
    <source>
        <dbReference type="Proteomes" id="UP000886998"/>
    </source>
</evidence>
<organism evidence="8 9">
    <name type="scientific">Trichonephila inaurata madagascariensis</name>
    <dbReference type="NCBI Taxonomy" id="2747483"/>
    <lineage>
        <taxon>Eukaryota</taxon>
        <taxon>Metazoa</taxon>
        <taxon>Ecdysozoa</taxon>
        <taxon>Arthropoda</taxon>
        <taxon>Chelicerata</taxon>
        <taxon>Arachnida</taxon>
        <taxon>Araneae</taxon>
        <taxon>Araneomorphae</taxon>
        <taxon>Entelegynae</taxon>
        <taxon>Araneoidea</taxon>
        <taxon>Nephilidae</taxon>
        <taxon>Trichonephila</taxon>
        <taxon>Trichonephila inaurata</taxon>
    </lineage>
</organism>
<evidence type="ECO:0000313" key="8">
    <source>
        <dbReference type="EMBL" id="GFY76301.1"/>
    </source>
</evidence>
<dbReference type="Pfam" id="PF24101">
    <property type="entry name" value="WHD_GTF3C1"/>
    <property type="match status" value="1"/>
</dbReference>
<comment type="caution">
    <text evidence="8">The sequence shown here is derived from an EMBL/GenBank/DDBJ whole genome shotgun (WGS) entry which is preliminary data.</text>
</comment>
<gene>
    <name evidence="8" type="primary">GTF3C1</name>
    <name evidence="8" type="ORF">TNIN_376501</name>
</gene>
<keyword evidence="2" id="KW-0597">Phosphoprotein</keyword>
<protein>
    <submittedName>
        <fullName evidence="8">General transcription factor 3C polypeptide 1</fullName>
    </submittedName>
</protein>
<evidence type="ECO:0000256" key="4">
    <source>
        <dbReference type="ARBA" id="ARBA00023163"/>
    </source>
</evidence>
<keyword evidence="4" id="KW-0804">Transcription</keyword>
<dbReference type="PANTHER" id="PTHR15180">
    <property type="entry name" value="GENERAL TRANSCRIPTION FACTOR 3C POLYPEPTIDE 1"/>
    <property type="match status" value="1"/>
</dbReference>
<dbReference type="PANTHER" id="PTHR15180:SF1">
    <property type="entry name" value="GENERAL TRANSCRIPTION FACTOR 3C POLYPEPTIDE 1"/>
    <property type="match status" value="1"/>
</dbReference>
<dbReference type="InterPro" id="IPR044210">
    <property type="entry name" value="Tfc3-like"/>
</dbReference>
<feature type="domain" description="B-block binding subunit of TFIIIC" evidence="6">
    <location>
        <begin position="134"/>
        <end position="209"/>
    </location>
</feature>
<comment type="subcellular location">
    <subcellularLocation>
        <location evidence="1">Nucleus</location>
    </subcellularLocation>
</comment>
<keyword evidence="5" id="KW-0539">Nucleus</keyword>
<dbReference type="GO" id="GO:0000127">
    <property type="term" value="C:transcription factor TFIIIC complex"/>
    <property type="evidence" value="ECO:0007669"/>
    <property type="project" value="InterPro"/>
</dbReference>
<evidence type="ECO:0000259" key="6">
    <source>
        <dbReference type="Pfam" id="PF04182"/>
    </source>
</evidence>
<dbReference type="OrthoDB" id="68020at2759"/>
<dbReference type="GO" id="GO:0006384">
    <property type="term" value="P:transcription initiation at RNA polymerase III promoter"/>
    <property type="evidence" value="ECO:0007669"/>
    <property type="project" value="InterPro"/>
</dbReference>
<dbReference type="GO" id="GO:0003677">
    <property type="term" value="F:DNA binding"/>
    <property type="evidence" value="ECO:0007669"/>
    <property type="project" value="UniProtKB-KW"/>
</dbReference>
<accession>A0A8X6YNK8</accession>
<name>A0A8X6YNK8_9ARAC</name>
<evidence type="ECO:0000259" key="7">
    <source>
        <dbReference type="Pfam" id="PF24101"/>
    </source>
</evidence>
<feature type="domain" description="GTF3C1 extended winged-helix" evidence="7">
    <location>
        <begin position="497"/>
        <end position="581"/>
    </location>
</feature>
<dbReference type="InterPro" id="IPR056467">
    <property type="entry name" value="eWH_GTF3C1"/>
</dbReference>
<dbReference type="Proteomes" id="UP000886998">
    <property type="component" value="Unassembled WGS sequence"/>
</dbReference>
<reference evidence="8" key="1">
    <citation type="submission" date="2020-08" db="EMBL/GenBank/DDBJ databases">
        <title>Multicomponent nature underlies the extraordinary mechanical properties of spider dragline silk.</title>
        <authorList>
            <person name="Kono N."/>
            <person name="Nakamura H."/>
            <person name="Mori M."/>
            <person name="Yoshida Y."/>
            <person name="Ohtoshi R."/>
            <person name="Malay A.D."/>
            <person name="Moran D.A.P."/>
            <person name="Tomita M."/>
            <person name="Numata K."/>
            <person name="Arakawa K."/>
        </authorList>
    </citation>
    <scope>NUCLEOTIDE SEQUENCE</scope>
</reference>
<sequence length="913" mass="106109">MAYNYDFMNSLLDEIALEGLDGITLEILWKRIIGRPSFPIPIDDDSKEFFWNQIAKHNDIEIYELAKPRKFSPVLNRLDDMDYEFDTADEFYKNISDPYLPIVPVKDVLVASPKIRLLSLIGTVTDPLINMTLEEYCLLERIGRSRYLGEVPQGEGSLQATKAFFCKQLHYYLKKLTVKGLITKQNLNMRNKKGNMYIGNLFHLKRFYKKQKVRMTTWMKCLCDILNEKPQKREACRILKTEVGISDKTLRILTNRSFEKWVKFTTIPCREFYANGSHKDWYTLKGQEKMVKVVQLVKHYDEDSEKEEDDENSEQDEHLSLNCYFDTSKIYYGKSLIHQLFCHIKNAGPEGISSGDLGKIMTLPKLDIRSLLQALSKNDCIVTILEDRGRQKVKKYVAETYANENKHYSALKKRSMIETIKPLQLISSNADLDTDTHVEENEDNILASKPDKGCDNESDAIYKNDFKTNKFVNLNVKSEVRELENVPNSTEKPSFEMETFSTRRELHQYITKKEREESYNFKLDIRSLGSLVNKLHDSKKIKIIKVALKSENKSTELEFICDNSTIASDPGIQSAIQQAKSKLIGTFKKSHQNIQTNDKQNYSCRYQSNKSSVKAGKNVTALKMQKRCLILQHSRENFIHPRMAPKFERAKIFHSFLHYIVYQHKGDTKNNDQQCVYHKSKSWKRFLPPLPNHDKHGCCLLTDIYSNIPLSLFTKIAFLTENIPELICFLKDKEKAHYLIKYLPQEMRNKLMGNRKYLFFIMDVLKILSQMGLISICPQVNEGSNQVFLFVHRYASIKDTTSTLSGRLDFKDINFNTKLYKFEHENDIKTFWLDLKKIAFHTPVHVASGKIFTGGHFDRTLKETTKYKTFDEIKDDGSIPGDGLGVGGFDSSLFLHCKQNWQFIRKDESPRTH</sequence>
<dbReference type="AlphaFoldDB" id="A0A8X6YNK8"/>
<keyword evidence="3" id="KW-0238">DNA-binding</keyword>